<dbReference type="EnsemblBacteria" id="CAQ46475">
    <property type="protein sequence ID" value="CAQ46475"/>
    <property type="gene ID" value="Smlt3025"/>
</dbReference>
<keyword evidence="4" id="KW-0002">3D-structure</keyword>
<evidence type="ECO:0000256" key="1">
    <source>
        <dbReference type="SAM" id="MobiDB-lite"/>
    </source>
</evidence>
<proteinExistence type="evidence at protein level"/>
<dbReference type="EMBL" id="AM743169">
    <property type="protein sequence ID" value="CAQ46475.1"/>
    <property type="molecule type" value="Genomic_DNA"/>
</dbReference>
<dbReference type="AlphaFoldDB" id="B2FJJ6"/>
<dbReference type="SMR" id="B2FJJ6"/>
<feature type="disulfide bond" evidence="4">
    <location>
        <begin position="263"/>
        <end position="291"/>
    </location>
</feature>
<evidence type="ECO:0007829" key="4">
    <source>
        <dbReference type="PDB" id="6PDK"/>
    </source>
</evidence>
<accession>B2FJJ6</accession>
<reference evidence="2 3" key="1">
    <citation type="journal article" date="2008" name="Genome Biol.">
        <title>The complete genome, comparative and functional analysis of Stenotrophomonas maltophilia reveals an organism heavily shielded by drug resistance determinants.</title>
        <authorList>
            <person name="Crossman L.C."/>
            <person name="Gould V.C."/>
            <person name="Dow J.M."/>
            <person name="Vernikos G.S."/>
            <person name="Okazaki A."/>
            <person name="Sebaihia M."/>
            <person name="Saunders D."/>
            <person name="Arrowsmith C."/>
            <person name="Carver T."/>
            <person name="Peters N."/>
            <person name="Adlem E."/>
            <person name="Kerhornou A."/>
            <person name="Lord A."/>
            <person name="Murphy L."/>
            <person name="Seeger K."/>
            <person name="Squares R."/>
            <person name="Rutter S."/>
            <person name="Quail M.A."/>
            <person name="Rajandream M.A."/>
            <person name="Harris D."/>
            <person name="Churcher C."/>
            <person name="Bentley S.D."/>
            <person name="Parkhill J."/>
            <person name="Thomson N.R."/>
            <person name="Avison M.B."/>
        </authorList>
    </citation>
    <scope>NUCLEOTIDE SEQUENCE [LARGE SCALE GENOMIC DNA]</scope>
    <source>
        <strain evidence="2 3">K279a</strain>
    </source>
</reference>
<keyword evidence="3" id="KW-1185">Reference proteome</keyword>
<dbReference type="PDB" id="6PDK">
    <property type="method" value="X-ray"/>
    <property type="resolution" value="1.90 A"/>
    <property type="chains" value="A=86-333"/>
</dbReference>
<gene>
    <name evidence="2" type="ordered locus">Smlt3025</name>
</gene>
<name>B2FJJ6_STRMK</name>
<reference evidence="4" key="2">
    <citation type="journal article" date="2019" name="PLoS Pathog.">
        <title>The opportunistic pathogen Stenotrophomonas maltophilia utilizes a type IV secretion system for interbacterial killing.</title>
        <authorList>
            <person name="Bayer-Santos E."/>
            <person name="Cenens W."/>
            <person name="Matsuyama B.Y."/>
            <person name="Oka G.U."/>
            <person name="Di Sessa G."/>
            <person name="Mininel I.D.V."/>
            <person name="Alves T.L."/>
            <person name="Farah C.S."/>
        </authorList>
    </citation>
    <scope>X-RAY CRYSTALLOGRAPHY (1.90 ANGSTROMS) OF 86-333</scope>
    <scope>DISULFIDE BONDS</scope>
</reference>
<protein>
    <submittedName>
        <fullName evidence="2">Uncharacterized protein</fullName>
    </submittedName>
</protein>
<feature type="region of interest" description="Disordered" evidence="1">
    <location>
        <begin position="70"/>
        <end position="94"/>
    </location>
</feature>
<evidence type="ECO:0000313" key="3">
    <source>
        <dbReference type="Proteomes" id="UP000008840"/>
    </source>
</evidence>
<dbReference type="InterPro" id="IPR049732">
    <property type="entry name" value="Smlt3025-like"/>
</dbReference>
<sequence>MPKEYPQYCRQRMWSAAWFHEGLRCGSCSVDARLPIVALEPCNGMPMHVMSPSRCLTLALAVAVSAGACARPPSNEHERNPAMSGATQTGRTINGHTYTDAPVDVKLGPNTFRIPANYLDSQIAPWPGEGVTLVIEWPDMKPTAPGARANPRTNDFRKEIPIRINYVDRVPVETLLSRLSSNEAITEEGSVERGDPRDRLDQRVAKPQTLGLTPYAIDEAKMVVYAKKYEARYGKPPVRNPAYERDWYIARQGDGRISSFIKCDGEEFRRDGVRLEGREVISEPGEVAAGCVHYFVDIDNKLSVSLDYKRAFLKDWKRMEEAVRDVIARTRSK</sequence>
<evidence type="ECO:0000313" key="2">
    <source>
        <dbReference type="EMBL" id="CAQ46475.1"/>
    </source>
</evidence>
<dbReference type="CDD" id="cd20897">
    <property type="entry name" value="Smlt3025-like"/>
    <property type="match status" value="1"/>
</dbReference>
<dbReference type="HOGENOM" id="CLU_962843_0_0_6"/>
<dbReference type="KEGG" id="sml:Smlt3025"/>
<dbReference type="PDBsum" id="6PDK"/>
<feature type="compositionally biased region" description="Polar residues" evidence="1">
    <location>
        <begin position="85"/>
        <end position="94"/>
    </location>
</feature>
<dbReference type="Proteomes" id="UP000008840">
    <property type="component" value="Chromosome"/>
</dbReference>
<organism evidence="2 3">
    <name type="scientific">Stenotrophomonas maltophilia (strain K279a)</name>
    <dbReference type="NCBI Taxonomy" id="522373"/>
    <lineage>
        <taxon>Bacteria</taxon>
        <taxon>Pseudomonadati</taxon>
        <taxon>Pseudomonadota</taxon>
        <taxon>Gammaproteobacteria</taxon>
        <taxon>Lysobacterales</taxon>
        <taxon>Lysobacteraceae</taxon>
        <taxon>Stenotrophomonas</taxon>
        <taxon>Stenotrophomonas maltophilia group</taxon>
    </lineage>
</organism>
<dbReference type="eggNOG" id="ENOG5030M6I">
    <property type="taxonomic scope" value="Bacteria"/>
</dbReference>